<evidence type="ECO:0000259" key="7">
    <source>
        <dbReference type="Pfam" id="PF26049"/>
    </source>
</evidence>
<dbReference type="PROSITE" id="PS00092">
    <property type="entry name" value="N6_MTASE"/>
    <property type="match status" value="1"/>
</dbReference>
<dbReference type="InterPro" id="IPR058679">
    <property type="entry name" value="RlmG_N"/>
</dbReference>
<dbReference type="CDD" id="cd02440">
    <property type="entry name" value="AdoMet_MTases"/>
    <property type="match status" value="1"/>
</dbReference>
<sequence>MTLLYCCPTPAYNPAITHDDRQLTMKIFSSSFGEYTLDRYPKTQDVNLQAWDAGDHYLLNHLADIDSLGRVLIINDTFGALTTALYQHDITVWSDSKLAELSYQKNYRLNGLPENYSFVPSTETPKGLFDTVIIKIPGTNRYLDDILLQLTALVKPDSRVIGAGMAKYWTKKWPQYFADRLGHSECSLTWKKARLILSNTDALPVKQAAVKTSSYRAEPLEMTIGKLSNVYGQDYLDVGARVLIAALPDFNGRQTLADLGCGSGELGLCALSKNSTINVEFIDESYQAVASAKANVMTNLPGAIDRASFTCSDGLIDKDKNSYDVVLCNPPFHQQQTIGDHIAWNMMHQARNSLKPGGELWLVGNRHLNYNNKLQRLFGNCDQVGGSDKFVVFKSVKT</sequence>
<dbReference type="SUPFAM" id="SSF53335">
    <property type="entry name" value="S-adenosyl-L-methionine-dependent methyltransferases"/>
    <property type="match status" value="1"/>
</dbReference>
<feature type="domain" description="RlmG N-terminal" evidence="7">
    <location>
        <begin position="25"/>
        <end position="200"/>
    </location>
</feature>
<evidence type="ECO:0000256" key="4">
    <source>
        <dbReference type="ARBA" id="ARBA00022679"/>
    </source>
</evidence>
<dbReference type="GO" id="GO:0052916">
    <property type="term" value="F:23S rRNA (guanine(1835)-N(2))-methyltransferase activity"/>
    <property type="evidence" value="ECO:0007669"/>
    <property type="project" value="UniProtKB-EC"/>
</dbReference>
<dbReference type="Pfam" id="PF05175">
    <property type="entry name" value="MTS"/>
    <property type="match status" value="1"/>
</dbReference>
<keyword evidence="4 8" id="KW-0808">Transferase</keyword>
<evidence type="ECO:0000256" key="5">
    <source>
        <dbReference type="ARBA" id="ARBA00022691"/>
    </source>
</evidence>
<protein>
    <submittedName>
        <fullName evidence="8">Ribosomal RNA large subunit methyltransferase G</fullName>
        <ecNumber evidence="8">2.1.1.174</ecNumber>
    </submittedName>
</protein>
<organism evidence="8 9">
    <name type="scientific">Sinobacterium norvegicum</name>
    <dbReference type="NCBI Taxonomy" id="1641715"/>
    <lineage>
        <taxon>Bacteria</taxon>
        <taxon>Pseudomonadati</taxon>
        <taxon>Pseudomonadota</taxon>
        <taxon>Gammaproteobacteria</taxon>
        <taxon>Cellvibrionales</taxon>
        <taxon>Spongiibacteraceae</taxon>
        <taxon>Sinobacterium</taxon>
    </lineage>
</organism>
<dbReference type="InterPro" id="IPR007848">
    <property type="entry name" value="Small_mtfrase_dom"/>
</dbReference>
<dbReference type="InterPro" id="IPR017237">
    <property type="entry name" value="RLMG"/>
</dbReference>
<proteinExistence type="predicted"/>
<dbReference type="InterPro" id="IPR002052">
    <property type="entry name" value="DNA_methylase_N6_adenine_CS"/>
</dbReference>
<dbReference type="PIRSF" id="PIRSF037565">
    <property type="entry name" value="RRNA_m2G_Mtase_RsmD_prd"/>
    <property type="match status" value="1"/>
</dbReference>
<evidence type="ECO:0000256" key="2">
    <source>
        <dbReference type="ARBA" id="ARBA00022552"/>
    </source>
</evidence>
<keyword evidence="3 8" id="KW-0489">Methyltransferase</keyword>
<dbReference type="InterPro" id="IPR029063">
    <property type="entry name" value="SAM-dependent_MTases_sf"/>
</dbReference>
<dbReference type="Proteomes" id="UP000838100">
    <property type="component" value="Unassembled WGS sequence"/>
</dbReference>
<evidence type="ECO:0000259" key="6">
    <source>
        <dbReference type="Pfam" id="PF05175"/>
    </source>
</evidence>
<keyword evidence="5" id="KW-0949">S-adenosyl-L-methionine</keyword>
<accession>A0ABN8EGF8</accession>
<gene>
    <name evidence="8" type="primary">rlmG</name>
    <name evidence="8" type="ORF">SIN8267_00362</name>
</gene>
<dbReference type="PANTHER" id="PTHR47816:SF5">
    <property type="entry name" value="RIBOSOMAL RNA LARGE SUBUNIT METHYLTRANSFERASE G"/>
    <property type="match status" value="1"/>
</dbReference>
<keyword evidence="2" id="KW-0698">rRNA processing</keyword>
<name>A0ABN8EGF8_9GAMM</name>
<evidence type="ECO:0000313" key="9">
    <source>
        <dbReference type="Proteomes" id="UP000838100"/>
    </source>
</evidence>
<evidence type="ECO:0000256" key="1">
    <source>
        <dbReference type="ARBA" id="ARBA00022490"/>
    </source>
</evidence>
<dbReference type="PANTHER" id="PTHR47816">
    <property type="entry name" value="RIBOSOMAL RNA SMALL SUBUNIT METHYLTRANSFERASE C"/>
    <property type="match status" value="1"/>
</dbReference>
<dbReference type="EC" id="2.1.1.174" evidence="8"/>
<dbReference type="InterPro" id="IPR046977">
    <property type="entry name" value="RsmC/RlmG"/>
</dbReference>
<comment type="caution">
    <text evidence="8">The sequence shown here is derived from an EMBL/GenBank/DDBJ whole genome shotgun (WGS) entry which is preliminary data.</text>
</comment>
<evidence type="ECO:0000313" key="8">
    <source>
        <dbReference type="EMBL" id="CAH0990270.1"/>
    </source>
</evidence>
<evidence type="ECO:0000256" key="3">
    <source>
        <dbReference type="ARBA" id="ARBA00022603"/>
    </source>
</evidence>
<feature type="domain" description="Methyltransferase small" evidence="6">
    <location>
        <begin position="222"/>
        <end position="394"/>
    </location>
</feature>
<dbReference type="Pfam" id="PF26049">
    <property type="entry name" value="RLMG_N"/>
    <property type="match status" value="1"/>
</dbReference>
<keyword evidence="9" id="KW-1185">Reference proteome</keyword>
<dbReference type="EMBL" id="CAKLPX010000001">
    <property type="protein sequence ID" value="CAH0990270.1"/>
    <property type="molecule type" value="Genomic_DNA"/>
</dbReference>
<keyword evidence="1" id="KW-0963">Cytoplasm</keyword>
<reference evidence="8" key="1">
    <citation type="submission" date="2021-12" db="EMBL/GenBank/DDBJ databases">
        <authorList>
            <person name="Rodrigo-Torres L."/>
            <person name="Arahal R. D."/>
            <person name="Lucena T."/>
        </authorList>
    </citation>
    <scope>NUCLEOTIDE SEQUENCE</scope>
    <source>
        <strain evidence="8">CECT 8267</strain>
    </source>
</reference>
<dbReference type="Gene3D" id="3.40.50.150">
    <property type="entry name" value="Vaccinia Virus protein VP39"/>
    <property type="match status" value="2"/>
</dbReference>